<sequence>MTSFYGSTAQPKNIFGEGSLLQLFYETIQNAAPGAWEINETMLAIWDPTALENSWILPDNFHVRVKVMGQVTENVHFMNEPFEVTYHQNMPIKGGRSLGANATHSVDGMVVREMGHRCNFNQTKIIEIAKLIGVGAKGRSTHREQDKLVSTLWGHYEDCGFLSARILDYLDIDNMGLINPVRVMDLLGSLPKRPFQVISNHDCFRCLPNYGNDLRQQYNNILAEIADSDLLSFIISQIMHRRVLVTKLDPTLAKDIRNSNYALS</sequence>
<organism evidence="1 2">
    <name type="scientific">Brucella anthropi</name>
    <name type="common">Ochrobactrum anthropi</name>
    <dbReference type="NCBI Taxonomy" id="529"/>
    <lineage>
        <taxon>Bacteria</taxon>
        <taxon>Pseudomonadati</taxon>
        <taxon>Pseudomonadota</taxon>
        <taxon>Alphaproteobacteria</taxon>
        <taxon>Hyphomicrobiales</taxon>
        <taxon>Brucellaceae</taxon>
        <taxon>Brucella/Ochrobactrum group</taxon>
        <taxon>Brucella</taxon>
    </lineage>
</organism>
<gene>
    <name evidence="1" type="ORF">IH622_23135</name>
</gene>
<protein>
    <submittedName>
        <fullName evidence="1">Uncharacterized protein</fullName>
    </submittedName>
</protein>
<name>A0A8I0NAS8_BRUAN</name>
<accession>A0A8I0NAS8</accession>
<reference evidence="1" key="1">
    <citation type="submission" date="2020-09" db="EMBL/GenBank/DDBJ databases">
        <authorList>
            <person name="Dalcin Martins P."/>
        </authorList>
    </citation>
    <scope>NUCLEOTIDE SEQUENCE</scope>
    <source>
        <strain evidence="1">MAG47</strain>
    </source>
</reference>
<proteinExistence type="predicted"/>
<dbReference type="Proteomes" id="UP000642265">
    <property type="component" value="Unassembled WGS sequence"/>
</dbReference>
<dbReference type="AlphaFoldDB" id="A0A8I0NAS8"/>
<dbReference type="EMBL" id="JACZKO010000063">
    <property type="protein sequence ID" value="MBE0563692.1"/>
    <property type="molecule type" value="Genomic_DNA"/>
</dbReference>
<evidence type="ECO:0000313" key="1">
    <source>
        <dbReference type="EMBL" id="MBE0563692.1"/>
    </source>
</evidence>
<comment type="caution">
    <text evidence="1">The sequence shown here is derived from an EMBL/GenBank/DDBJ whole genome shotgun (WGS) entry which is preliminary data.</text>
</comment>
<reference evidence="1" key="2">
    <citation type="submission" date="2020-10" db="EMBL/GenBank/DDBJ databases">
        <title>Enrichment of novel Verrucomicrobia, Bacteroidetes and Krumholzibacteria in an oxygen-limited, methane- and iron-fed bioreactor inoculated with Bothnian Sea sediments.</title>
        <authorList>
            <person name="Martins P.D."/>
            <person name="de Jong A."/>
            <person name="Lenstra W.K."/>
            <person name="van Helmond N.A.G.M."/>
            <person name="Slomp C.P."/>
            <person name="Jetten M.S.M."/>
            <person name="Welte C.U."/>
            <person name="Rasigraf O."/>
        </authorList>
    </citation>
    <scope>NUCLEOTIDE SEQUENCE</scope>
    <source>
        <strain evidence="1">MAG47</strain>
    </source>
</reference>
<evidence type="ECO:0000313" key="2">
    <source>
        <dbReference type="Proteomes" id="UP000642265"/>
    </source>
</evidence>